<evidence type="ECO:0000256" key="1">
    <source>
        <dbReference type="SAM" id="MobiDB-lite"/>
    </source>
</evidence>
<gene>
    <name evidence="3" type="ORF">CHX27_00540</name>
</gene>
<feature type="domain" description="Peptidase C39-like" evidence="2">
    <location>
        <begin position="86"/>
        <end position="158"/>
    </location>
</feature>
<evidence type="ECO:0000259" key="2">
    <source>
        <dbReference type="Pfam" id="PF13529"/>
    </source>
</evidence>
<proteinExistence type="predicted"/>
<dbReference type="Gene3D" id="3.90.70.10">
    <property type="entry name" value="Cysteine proteinases"/>
    <property type="match status" value="1"/>
</dbReference>
<feature type="region of interest" description="Disordered" evidence="1">
    <location>
        <begin position="1"/>
        <end position="23"/>
    </location>
</feature>
<dbReference type="InterPro" id="IPR039564">
    <property type="entry name" value="Peptidase_C39-like"/>
</dbReference>
<sequence>MTNKNESDNRGENLEDDNSGEVDNTQYDSFNLNQFWPTISTIIPPADFVGWNRGLHPSWQCMEYSKEQLRLAGFKISAYFSPGQTFQVYTAQNGVNLTQVTNSINYLRYALTNGIPVIVGVDNHSGSPNPLTDNTTDHFVVVVGMGQDSNGKYFRFFDNASGDVAKGTSYLNKLYYNPLTGIFSGTSQATPYSEGLTYTLTMVRKSKRL</sequence>
<dbReference type="Pfam" id="PF13529">
    <property type="entry name" value="Peptidase_C39_2"/>
    <property type="match status" value="1"/>
</dbReference>
<reference evidence="3 4" key="1">
    <citation type="submission" date="2017-07" db="EMBL/GenBank/DDBJ databases">
        <title>Flavobacterium cyanobacteriorum sp. nov., isolated from cyanobacterial aggregates in a eutrophic lake.</title>
        <authorList>
            <person name="Cai H."/>
        </authorList>
    </citation>
    <scope>NUCLEOTIDE SEQUENCE [LARGE SCALE GENOMIC DNA]</scope>
    <source>
        <strain evidence="3 4">TH167</strain>
    </source>
</reference>
<protein>
    <recommendedName>
        <fullName evidence="2">Peptidase C39-like domain-containing protein</fullName>
    </recommendedName>
</protein>
<dbReference type="EMBL" id="NOXX01000050">
    <property type="protein sequence ID" value="OYQ50944.1"/>
    <property type="molecule type" value="Genomic_DNA"/>
</dbReference>
<keyword evidence="4" id="KW-1185">Reference proteome</keyword>
<feature type="compositionally biased region" description="Basic and acidic residues" evidence="1">
    <location>
        <begin position="1"/>
        <end position="13"/>
    </location>
</feature>
<name>A0A256ACS7_9FLAO</name>
<comment type="caution">
    <text evidence="3">The sequence shown here is derived from an EMBL/GenBank/DDBJ whole genome shotgun (WGS) entry which is preliminary data.</text>
</comment>
<organism evidence="3 4">
    <name type="scientific">Flavobacterium aurantiibacter</name>
    <dbReference type="NCBI Taxonomy" id="2023067"/>
    <lineage>
        <taxon>Bacteria</taxon>
        <taxon>Pseudomonadati</taxon>
        <taxon>Bacteroidota</taxon>
        <taxon>Flavobacteriia</taxon>
        <taxon>Flavobacteriales</taxon>
        <taxon>Flavobacteriaceae</taxon>
        <taxon>Flavobacterium</taxon>
    </lineage>
</organism>
<dbReference type="SUPFAM" id="SSF54001">
    <property type="entry name" value="Cysteine proteinases"/>
    <property type="match status" value="1"/>
</dbReference>
<evidence type="ECO:0000313" key="4">
    <source>
        <dbReference type="Proteomes" id="UP000216035"/>
    </source>
</evidence>
<evidence type="ECO:0000313" key="3">
    <source>
        <dbReference type="EMBL" id="OYQ50944.1"/>
    </source>
</evidence>
<accession>A0A256ACS7</accession>
<dbReference type="AlphaFoldDB" id="A0A256ACS7"/>
<dbReference type="Proteomes" id="UP000216035">
    <property type="component" value="Unassembled WGS sequence"/>
</dbReference>
<dbReference type="InterPro" id="IPR038765">
    <property type="entry name" value="Papain-like_cys_pep_sf"/>
</dbReference>